<sequence length="83" mass="9837">MGKRKRSFRPPPTYETGNDKFDDQGGKIKEITTWDDVEHDSEDDYDFLELDGESLESSMVFIHYNLIDLIPHIQQYEYNFSLD</sequence>
<gene>
    <name evidence="2" type="ORF">RFULGI_LOCUS5751</name>
</gene>
<dbReference type="OrthoDB" id="10369689at2759"/>
<accession>A0A9N9G5H4</accession>
<feature type="region of interest" description="Disordered" evidence="1">
    <location>
        <begin position="1"/>
        <end position="25"/>
    </location>
</feature>
<dbReference type="EMBL" id="CAJVPZ010006827">
    <property type="protein sequence ID" value="CAG8578548.1"/>
    <property type="molecule type" value="Genomic_DNA"/>
</dbReference>
<dbReference type="AlphaFoldDB" id="A0A9N9G5H4"/>
<proteinExistence type="predicted"/>
<protein>
    <submittedName>
        <fullName evidence="2">17270_t:CDS:1</fullName>
    </submittedName>
</protein>
<reference evidence="2" key="1">
    <citation type="submission" date="2021-06" db="EMBL/GenBank/DDBJ databases">
        <authorList>
            <person name="Kallberg Y."/>
            <person name="Tangrot J."/>
            <person name="Rosling A."/>
        </authorList>
    </citation>
    <scope>NUCLEOTIDE SEQUENCE</scope>
    <source>
        <strain evidence="2">IN212</strain>
    </source>
</reference>
<comment type="caution">
    <text evidence="2">The sequence shown here is derived from an EMBL/GenBank/DDBJ whole genome shotgun (WGS) entry which is preliminary data.</text>
</comment>
<dbReference type="Proteomes" id="UP000789396">
    <property type="component" value="Unassembled WGS sequence"/>
</dbReference>
<evidence type="ECO:0000313" key="2">
    <source>
        <dbReference type="EMBL" id="CAG8578548.1"/>
    </source>
</evidence>
<organism evidence="2 3">
    <name type="scientific">Racocetra fulgida</name>
    <dbReference type="NCBI Taxonomy" id="60492"/>
    <lineage>
        <taxon>Eukaryota</taxon>
        <taxon>Fungi</taxon>
        <taxon>Fungi incertae sedis</taxon>
        <taxon>Mucoromycota</taxon>
        <taxon>Glomeromycotina</taxon>
        <taxon>Glomeromycetes</taxon>
        <taxon>Diversisporales</taxon>
        <taxon>Gigasporaceae</taxon>
        <taxon>Racocetra</taxon>
    </lineage>
</organism>
<evidence type="ECO:0000256" key="1">
    <source>
        <dbReference type="SAM" id="MobiDB-lite"/>
    </source>
</evidence>
<keyword evidence="3" id="KW-1185">Reference proteome</keyword>
<evidence type="ECO:0000313" key="3">
    <source>
        <dbReference type="Proteomes" id="UP000789396"/>
    </source>
</evidence>
<name>A0A9N9G5H4_9GLOM</name>